<organism evidence="2 3">
    <name type="scientific">Stagnimonas aquatica</name>
    <dbReference type="NCBI Taxonomy" id="2689987"/>
    <lineage>
        <taxon>Bacteria</taxon>
        <taxon>Pseudomonadati</taxon>
        <taxon>Pseudomonadota</taxon>
        <taxon>Gammaproteobacteria</taxon>
        <taxon>Nevskiales</taxon>
        <taxon>Nevskiaceae</taxon>
        <taxon>Stagnimonas</taxon>
    </lineage>
</organism>
<keyword evidence="1" id="KW-0732">Signal</keyword>
<evidence type="ECO:0008006" key="4">
    <source>
        <dbReference type="Google" id="ProtNLM"/>
    </source>
</evidence>
<protein>
    <recommendedName>
        <fullName evidence="4">Dicarboxylate transport domain-containing protein</fullName>
    </recommendedName>
</protein>
<dbReference type="EMBL" id="RJVO01000004">
    <property type="protein sequence ID" value="ROH89437.1"/>
    <property type="molecule type" value="Genomic_DNA"/>
</dbReference>
<reference evidence="2 3" key="1">
    <citation type="submission" date="2018-10" db="EMBL/GenBank/DDBJ databases">
        <authorList>
            <person name="Chen W.-M."/>
        </authorList>
    </citation>
    <scope>NUCLEOTIDE SEQUENCE [LARGE SCALE GENOMIC DNA]</scope>
    <source>
        <strain evidence="2 3">THS-13</strain>
    </source>
</reference>
<evidence type="ECO:0000313" key="2">
    <source>
        <dbReference type="EMBL" id="ROH89437.1"/>
    </source>
</evidence>
<dbReference type="RefSeq" id="WP_123211734.1">
    <property type="nucleotide sequence ID" value="NZ_RJVO01000004.1"/>
</dbReference>
<keyword evidence="3" id="KW-1185">Reference proteome</keyword>
<comment type="caution">
    <text evidence="2">The sequence shown here is derived from an EMBL/GenBank/DDBJ whole genome shotgun (WGS) entry which is preliminary data.</text>
</comment>
<sequence>MKRFSAVVLALSLLLCPSVQGSDLALGIAAVESPAWRATGLRLVVQPGSQLRLDIDRIAIAGRPAIRNLRLHCPALVAGPTTRCDKASFAVWVPGWGSLQGQLSARYQSAEHWQAELRVPHRGLHLQLSQSGSALRAWLDLPGQSAAELQKLAAAFQLVIPGELSGKVDLHLDAELAEPLRIATTLVVHELNYEEPSGRYASEKLSAEAQLRFDAGDRRWQLALQTRGGQAYLEPLFFDFSALPLQADARLRQRDQAWLVEQLRLVPGSAGSIELSGSLGPDFKPLQLEARLHAQDLVPLVATYLQPLLIGTIGDGLTASGRGDASLSIRDGAPAELRAQLEGVSFTAEKLGLALEQISGDLAWSATEAVASTLHWAGGAVQKLPLAASVIRFRAQGKSFELLAPWRQPLLEGALRVETLALRELGSARFGADFKAAIEPINLAALCKALGWPEFGGRLGGQLPGLSVRDEVWTVDGALEAQAFDGRLRLDNLRAIQPFGVLPRVTADVELRDIDLERLTGAFSFGRITGRLDGEVKGLRLLNWSPVAFDARLYSTPGDRSRRRISQRAIDNISSIGGGPTGLLSRGALSLFEDFAYAQLGISCVLRDGVCQMDGIAPAKSKDGQQAYYLVQGRWLPRIDVVGYSQRVSWNQVIEQLKALQASSGPQLK</sequence>
<proteinExistence type="predicted"/>
<evidence type="ECO:0000256" key="1">
    <source>
        <dbReference type="SAM" id="SignalP"/>
    </source>
</evidence>
<gene>
    <name evidence="2" type="ORF">ED208_09855</name>
</gene>
<evidence type="ECO:0000313" key="3">
    <source>
        <dbReference type="Proteomes" id="UP000282106"/>
    </source>
</evidence>
<accession>A0A3N0V9G7</accession>
<dbReference type="Proteomes" id="UP000282106">
    <property type="component" value="Unassembled WGS sequence"/>
</dbReference>
<dbReference type="AlphaFoldDB" id="A0A3N0V9G7"/>
<name>A0A3N0V9G7_9GAMM</name>
<feature type="signal peptide" evidence="1">
    <location>
        <begin position="1"/>
        <end position="21"/>
    </location>
</feature>
<dbReference type="InParanoid" id="A0A3N0V9G7"/>
<feature type="chain" id="PRO_5018061985" description="Dicarboxylate transport domain-containing protein" evidence="1">
    <location>
        <begin position="22"/>
        <end position="669"/>
    </location>
</feature>